<protein>
    <submittedName>
        <fullName evidence="3">Uncharacterized protein</fullName>
    </submittedName>
</protein>
<accession>A0A8H7QKY4</accession>
<keyword evidence="2" id="KW-1133">Transmembrane helix</keyword>
<sequence>MNSPLPGINPSLPAMPDINSPAYLNIMDPLDVASQSAAKALAAAESARAAAPKPTVETAAPTPETNNVVSETSNGTPLHINNVLIMAITLVLLVYFSKTLK</sequence>
<feature type="compositionally biased region" description="Low complexity" evidence="1">
    <location>
        <begin position="48"/>
        <end position="65"/>
    </location>
</feature>
<keyword evidence="2" id="KW-0812">Transmembrane</keyword>
<evidence type="ECO:0000313" key="4">
    <source>
        <dbReference type="Proteomes" id="UP000603453"/>
    </source>
</evidence>
<proteinExistence type="predicted"/>
<feature type="transmembrane region" description="Helical" evidence="2">
    <location>
        <begin position="78"/>
        <end position="96"/>
    </location>
</feature>
<dbReference type="EMBL" id="JAEPRD010000197">
    <property type="protein sequence ID" value="KAG2194396.1"/>
    <property type="molecule type" value="Genomic_DNA"/>
</dbReference>
<reference evidence="3" key="1">
    <citation type="submission" date="2020-12" db="EMBL/GenBank/DDBJ databases">
        <title>Metabolic potential, ecology and presence of endohyphal bacteria is reflected in genomic diversity of Mucoromycotina.</title>
        <authorList>
            <person name="Muszewska A."/>
            <person name="Okrasinska A."/>
            <person name="Steczkiewicz K."/>
            <person name="Drgas O."/>
            <person name="Orlowska M."/>
            <person name="Perlinska-Lenart U."/>
            <person name="Aleksandrzak-Piekarczyk T."/>
            <person name="Szatraj K."/>
            <person name="Zielenkiewicz U."/>
            <person name="Pilsyk S."/>
            <person name="Malc E."/>
            <person name="Mieczkowski P."/>
            <person name="Kruszewska J.S."/>
            <person name="Biernat P."/>
            <person name="Pawlowska J."/>
        </authorList>
    </citation>
    <scope>NUCLEOTIDE SEQUENCE</scope>
    <source>
        <strain evidence="3">WA0000017839</strain>
    </source>
</reference>
<dbReference type="Proteomes" id="UP000603453">
    <property type="component" value="Unassembled WGS sequence"/>
</dbReference>
<keyword evidence="4" id="KW-1185">Reference proteome</keyword>
<comment type="caution">
    <text evidence="3">The sequence shown here is derived from an EMBL/GenBank/DDBJ whole genome shotgun (WGS) entry which is preliminary data.</text>
</comment>
<gene>
    <name evidence="3" type="ORF">INT47_006711</name>
</gene>
<evidence type="ECO:0000256" key="1">
    <source>
        <dbReference type="SAM" id="MobiDB-lite"/>
    </source>
</evidence>
<name>A0A8H7QKY4_9FUNG</name>
<organism evidence="3 4">
    <name type="scientific">Mucor saturninus</name>
    <dbReference type="NCBI Taxonomy" id="64648"/>
    <lineage>
        <taxon>Eukaryota</taxon>
        <taxon>Fungi</taxon>
        <taxon>Fungi incertae sedis</taxon>
        <taxon>Mucoromycota</taxon>
        <taxon>Mucoromycotina</taxon>
        <taxon>Mucoromycetes</taxon>
        <taxon>Mucorales</taxon>
        <taxon>Mucorineae</taxon>
        <taxon>Mucoraceae</taxon>
        <taxon>Mucor</taxon>
    </lineage>
</organism>
<evidence type="ECO:0000313" key="3">
    <source>
        <dbReference type="EMBL" id="KAG2194396.1"/>
    </source>
</evidence>
<keyword evidence="2" id="KW-0472">Membrane</keyword>
<evidence type="ECO:0000256" key="2">
    <source>
        <dbReference type="SAM" id="Phobius"/>
    </source>
</evidence>
<dbReference type="AlphaFoldDB" id="A0A8H7QKY4"/>
<feature type="region of interest" description="Disordered" evidence="1">
    <location>
        <begin position="48"/>
        <end position="73"/>
    </location>
</feature>